<dbReference type="OrthoDB" id="9955564at2"/>
<gene>
    <name evidence="2" type="ORF">SAMN05421779_105165</name>
</gene>
<keyword evidence="3" id="KW-1185">Reference proteome</keyword>
<dbReference type="Proteomes" id="UP000185678">
    <property type="component" value="Unassembled WGS sequence"/>
</dbReference>
<feature type="compositionally biased region" description="Polar residues" evidence="1">
    <location>
        <begin position="154"/>
        <end position="164"/>
    </location>
</feature>
<protein>
    <submittedName>
        <fullName evidence="2">Uncharacterized protein</fullName>
    </submittedName>
</protein>
<proteinExistence type="predicted"/>
<evidence type="ECO:0000313" key="2">
    <source>
        <dbReference type="EMBL" id="SIS98465.1"/>
    </source>
</evidence>
<evidence type="ECO:0000313" key="3">
    <source>
        <dbReference type="Proteomes" id="UP000185678"/>
    </source>
</evidence>
<dbReference type="AlphaFoldDB" id="A0A1N7NJ95"/>
<dbReference type="RefSeq" id="WP_076401093.1">
    <property type="nucleotide sequence ID" value="NZ_FTOA01000005.1"/>
</dbReference>
<feature type="region of interest" description="Disordered" evidence="1">
    <location>
        <begin position="95"/>
        <end position="164"/>
    </location>
</feature>
<reference evidence="2 3" key="1">
    <citation type="submission" date="2017-01" db="EMBL/GenBank/DDBJ databases">
        <authorList>
            <person name="Mah S.A."/>
            <person name="Swanson W.J."/>
            <person name="Moy G.W."/>
            <person name="Vacquier V.D."/>
        </authorList>
    </citation>
    <scope>NUCLEOTIDE SEQUENCE [LARGE SCALE GENOMIC DNA]</scope>
    <source>
        <strain evidence="2 3">DSM 11589</strain>
    </source>
</reference>
<sequence>MNHSPTGSPPPAPSVAQTRAAILDVARMISEARSKMVAGEMVALADLEHRCRLACQMATRLPPPLGRQVRSDLEAVLYDLDALETDMTQRFGALARRPLTDDSPRPLTVGAAYQAGLGRTARPRSAAPPPVDGTASYPPSAAPPASDPTEPHTAPTSPRRSWTL</sequence>
<dbReference type="STRING" id="80876.SAMN05421779_105165"/>
<organism evidence="2 3">
    <name type="scientific">Insolitispirillum peregrinum</name>
    <dbReference type="NCBI Taxonomy" id="80876"/>
    <lineage>
        <taxon>Bacteria</taxon>
        <taxon>Pseudomonadati</taxon>
        <taxon>Pseudomonadota</taxon>
        <taxon>Alphaproteobacteria</taxon>
        <taxon>Rhodospirillales</taxon>
        <taxon>Novispirillaceae</taxon>
        <taxon>Insolitispirillum</taxon>
    </lineage>
</organism>
<name>A0A1N7NJ95_9PROT</name>
<dbReference type="EMBL" id="FTOA01000005">
    <property type="protein sequence ID" value="SIS98465.1"/>
    <property type="molecule type" value="Genomic_DNA"/>
</dbReference>
<evidence type="ECO:0000256" key="1">
    <source>
        <dbReference type="SAM" id="MobiDB-lite"/>
    </source>
</evidence>
<accession>A0A1N7NJ95</accession>